<evidence type="ECO:0000256" key="6">
    <source>
        <dbReference type="ARBA" id="ARBA00045869"/>
    </source>
</evidence>
<evidence type="ECO:0000259" key="7">
    <source>
        <dbReference type="SMART" id="SM00849"/>
    </source>
</evidence>
<feature type="domain" description="Metallo-beta-lactamase" evidence="7">
    <location>
        <begin position="33"/>
        <end position="199"/>
    </location>
</feature>
<dbReference type="AlphaFoldDB" id="A0A0V1E7F6"/>
<evidence type="ECO:0000256" key="4">
    <source>
        <dbReference type="ARBA" id="ARBA00032988"/>
    </source>
</evidence>
<dbReference type="PANTHER" id="PTHR23200:SF48">
    <property type="entry name" value="METALLO-BETA-LACTAMASE DOMAIN-CONTAINING PROTEIN 1"/>
    <property type="match status" value="1"/>
</dbReference>
<comment type="caution">
    <text evidence="8">The sequence shown here is derived from an EMBL/GenBank/DDBJ whole genome shotgun (WGS) entry which is preliminary data.</text>
</comment>
<gene>
    <name evidence="8" type="primary">mblac1</name>
    <name evidence="8" type="ORF">T4A_12930</name>
</gene>
<evidence type="ECO:0000313" key="8">
    <source>
        <dbReference type="EMBL" id="KRY69596.1"/>
    </source>
</evidence>
<proteinExistence type="predicted"/>
<dbReference type="InterPro" id="IPR039344">
    <property type="entry name" value="MBLAC1"/>
</dbReference>
<dbReference type="Pfam" id="PF00753">
    <property type="entry name" value="Lactamase_B"/>
    <property type="match status" value="1"/>
</dbReference>
<feature type="non-terminal residue" evidence="8">
    <location>
        <position position="1"/>
    </location>
</feature>
<dbReference type="Proteomes" id="UP000054632">
    <property type="component" value="Unassembled WGS sequence"/>
</dbReference>
<organism evidence="8 9">
    <name type="scientific">Trichinella pseudospiralis</name>
    <name type="common">Parasitic roundworm</name>
    <dbReference type="NCBI Taxonomy" id="6337"/>
    <lineage>
        <taxon>Eukaryota</taxon>
        <taxon>Metazoa</taxon>
        <taxon>Ecdysozoa</taxon>
        <taxon>Nematoda</taxon>
        <taxon>Enoplea</taxon>
        <taxon>Dorylaimia</taxon>
        <taxon>Trichinellida</taxon>
        <taxon>Trichinellidae</taxon>
        <taxon>Trichinella</taxon>
    </lineage>
</organism>
<comment type="catalytic activity">
    <reaction evidence="5">
        <text>a ribonucleotidyl-ribonucleotide-RNA + H2O = a 3'-end ribonucleotide-RNA + a 5'-end 5'-phospho-ribonucleoside-RNA + H(+)</text>
        <dbReference type="Rhea" id="RHEA:68096"/>
        <dbReference type="Rhea" id="RHEA-COMP:15179"/>
        <dbReference type="Rhea" id="RHEA-COMP:17355"/>
        <dbReference type="Rhea" id="RHEA-COMP:17428"/>
        <dbReference type="ChEBI" id="CHEBI:15377"/>
        <dbReference type="ChEBI" id="CHEBI:15378"/>
        <dbReference type="ChEBI" id="CHEBI:74896"/>
        <dbReference type="ChEBI" id="CHEBI:138282"/>
        <dbReference type="ChEBI" id="CHEBI:173118"/>
    </reaction>
    <physiologicalReaction direction="left-to-right" evidence="5">
        <dbReference type="Rhea" id="RHEA:68097"/>
    </physiologicalReaction>
</comment>
<name>A0A0V1E7F6_TRIPS</name>
<dbReference type="Gene3D" id="3.60.15.10">
    <property type="entry name" value="Ribonuclease Z/Hydroxyacylglutathione hydrolase-like"/>
    <property type="match status" value="1"/>
</dbReference>
<dbReference type="SUPFAM" id="SSF56281">
    <property type="entry name" value="Metallo-hydrolase/oxidoreductase"/>
    <property type="match status" value="1"/>
</dbReference>
<evidence type="ECO:0000256" key="2">
    <source>
        <dbReference type="ARBA" id="ARBA00011738"/>
    </source>
</evidence>
<dbReference type="InterPro" id="IPR036866">
    <property type="entry name" value="RibonucZ/Hydroxyglut_hydro"/>
</dbReference>
<sequence length="320" mass="36517">LFCKIKAMSASSIYVKQIIQGYCDFGEKSCLALGSVTLIKDDEVNILVDCAGPKQSNLLKKALNKYDVDLEEIHYLICTHGHLDHVGNINLFPEAIIILENDILHGRSEYYSWPMELERYELTKNVNLMRTPGHTSHDISVVVENVPQKGRIIVAGDIFECELDLKQSDLWERSSFNKVLQKESRKRILSLADHIIPGHDGMFEVKSSSKVFENKCETKAIYLYKMVRVKESSRFGQGIVFTVQRQFDLNTMLFLTFSESNGFLENNQCQKVNIVDWKSLAFCKAKMINMNFTLTIDQEVYLFSTFDIGAVDVDNSIANN</sequence>
<dbReference type="EMBL" id="JYDR01000087">
    <property type="protein sequence ID" value="KRY69596.1"/>
    <property type="molecule type" value="Genomic_DNA"/>
</dbReference>
<dbReference type="CDD" id="cd07711">
    <property type="entry name" value="MBLAC1-like_MBL-fold"/>
    <property type="match status" value="1"/>
</dbReference>
<comment type="subcellular location">
    <subcellularLocation>
        <location evidence="1">Cytoplasm</location>
        <location evidence="1">Cytosol</location>
    </subcellularLocation>
</comment>
<evidence type="ECO:0000256" key="5">
    <source>
        <dbReference type="ARBA" id="ARBA00044690"/>
    </source>
</evidence>
<evidence type="ECO:0000256" key="3">
    <source>
        <dbReference type="ARBA" id="ARBA00014856"/>
    </source>
</evidence>
<comment type="function">
    <text evidence="6">Endoribonuclease that catalyzes the hydrolysis of histone-coding pre-mRNA 3'-end. Involved in histone pre-mRNA processing during the S-phase of the cell cycle, which is required for entering/progressing through S-phase. Cleaves histone pre-mRNA at a major and a minor cleavage site after the 5'-ACCCA-3' and the 5'-ACCCACA-3' sequence, respectively, and located downstream of the stem-loop. May require the presence of the HDE element located at the histone pre-RNA 3'-end to avoid non-specific cleavage.</text>
</comment>
<dbReference type="SMART" id="SM00849">
    <property type="entry name" value="Lactamase_B"/>
    <property type="match status" value="1"/>
</dbReference>
<accession>A0A0V1E7F6</accession>
<evidence type="ECO:0000256" key="1">
    <source>
        <dbReference type="ARBA" id="ARBA00004514"/>
    </source>
</evidence>
<dbReference type="InterPro" id="IPR001279">
    <property type="entry name" value="Metallo-B-lactamas"/>
</dbReference>
<protein>
    <recommendedName>
        <fullName evidence="3">Metallo-beta-lactamase domain-containing protein 1</fullName>
    </recommendedName>
    <alternativeName>
        <fullName evidence="4">Endoribonuclease MBLAC1</fullName>
    </alternativeName>
</protein>
<comment type="subunit">
    <text evidence="2">Homodimer.</text>
</comment>
<dbReference type="PANTHER" id="PTHR23200">
    <property type="entry name" value="METALLO-BETA-LACTAMASE DOMAIN-CONTAINING PROTEIN 1"/>
    <property type="match status" value="1"/>
</dbReference>
<evidence type="ECO:0000313" key="9">
    <source>
        <dbReference type="Proteomes" id="UP000054632"/>
    </source>
</evidence>
<dbReference type="GO" id="GO:0005829">
    <property type="term" value="C:cytosol"/>
    <property type="evidence" value="ECO:0007669"/>
    <property type="project" value="UniProtKB-SubCell"/>
</dbReference>
<reference evidence="8 9" key="1">
    <citation type="submission" date="2015-01" db="EMBL/GenBank/DDBJ databases">
        <title>Evolution of Trichinella species and genotypes.</title>
        <authorList>
            <person name="Korhonen P.K."/>
            <person name="Edoardo P."/>
            <person name="Giuseppe L.R."/>
            <person name="Gasser R.B."/>
        </authorList>
    </citation>
    <scope>NUCLEOTIDE SEQUENCE [LARGE SCALE GENOMIC DNA]</scope>
    <source>
        <strain evidence="8">ISS13</strain>
    </source>
</reference>